<dbReference type="AlphaFoldDB" id="A0A927MMU6"/>
<evidence type="ECO:0000313" key="1">
    <source>
        <dbReference type="EMBL" id="MBE1556858.1"/>
    </source>
</evidence>
<dbReference type="EMBL" id="JADBEL010000039">
    <property type="protein sequence ID" value="MBE1556858.1"/>
    <property type="molecule type" value="Genomic_DNA"/>
</dbReference>
<dbReference type="RefSeq" id="WP_275403100.1">
    <property type="nucleotide sequence ID" value="NZ_JADBEL010000039.1"/>
</dbReference>
<organism evidence="1 2">
    <name type="scientific">Sporosarcina limicola</name>
    <dbReference type="NCBI Taxonomy" id="34101"/>
    <lineage>
        <taxon>Bacteria</taxon>
        <taxon>Bacillati</taxon>
        <taxon>Bacillota</taxon>
        <taxon>Bacilli</taxon>
        <taxon>Bacillales</taxon>
        <taxon>Caryophanaceae</taxon>
        <taxon>Sporosarcina</taxon>
    </lineage>
</organism>
<keyword evidence="2" id="KW-1185">Reference proteome</keyword>
<name>A0A927MMU6_9BACL</name>
<reference evidence="1" key="1">
    <citation type="submission" date="2020-10" db="EMBL/GenBank/DDBJ databases">
        <title>Genomic Encyclopedia of Type Strains, Phase IV (KMG-IV): sequencing the most valuable type-strain genomes for metagenomic binning, comparative biology and taxonomic classification.</title>
        <authorList>
            <person name="Goeker M."/>
        </authorList>
    </citation>
    <scope>NUCLEOTIDE SEQUENCE</scope>
    <source>
        <strain evidence="1">DSM 13886</strain>
    </source>
</reference>
<sequence length="43" mass="4965">MEFITTIGVIAIVITCFSIELKLKKTSEQNKEIIELLKQLKEK</sequence>
<evidence type="ECO:0000313" key="2">
    <source>
        <dbReference type="Proteomes" id="UP000658225"/>
    </source>
</evidence>
<comment type="caution">
    <text evidence="1">The sequence shown here is derived from an EMBL/GenBank/DDBJ whole genome shotgun (WGS) entry which is preliminary data.</text>
</comment>
<proteinExistence type="predicted"/>
<protein>
    <submittedName>
        <fullName evidence="1">Membrane protein</fullName>
    </submittedName>
</protein>
<gene>
    <name evidence="1" type="ORF">H4683_003984</name>
</gene>
<dbReference type="Proteomes" id="UP000658225">
    <property type="component" value="Unassembled WGS sequence"/>
</dbReference>
<accession>A0A927MMU6</accession>